<gene>
    <name evidence="8" type="ORF">HAHE_17340</name>
</gene>
<accession>A0ABM7RFG9</accession>
<dbReference type="InterPro" id="IPR013325">
    <property type="entry name" value="RNA_pol_sigma_r2"/>
</dbReference>
<dbReference type="InterPro" id="IPR039425">
    <property type="entry name" value="RNA_pol_sigma-70-like"/>
</dbReference>
<dbReference type="Gene3D" id="1.10.10.10">
    <property type="entry name" value="Winged helix-like DNA-binding domain superfamily/Winged helix DNA-binding domain"/>
    <property type="match status" value="1"/>
</dbReference>
<dbReference type="NCBIfam" id="TIGR02937">
    <property type="entry name" value="sigma70-ECF"/>
    <property type="match status" value="1"/>
</dbReference>
<dbReference type="CDD" id="cd06171">
    <property type="entry name" value="Sigma70_r4"/>
    <property type="match status" value="1"/>
</dbReference>
<keyword evidence="4" id="KW-0804">Transcription</keyword>
<keyword evidence="9" id="KW-1185">Reference proteome</keyword>
<reference evidence="8 9" key="1">
    <citation type="submission" date="2021-06" db="EMBL/GenBank/DDBJ databases">
        <title>Complete genome of Haloferula helveola possessing various polysaccharide degrading enzymes.</title>
        <authorList>
            <person name="Takami H."/>
            <person name="Huang C."/>
            <person name="Hamasaki K."/>
        </authorList>
    </citation>
    <scope>NUCLEOTIDE SEQUENCE [LARGE SCALE GENOMIC DNA]</scope>
    <source>
        <strain evidence="8 9">CN-1</strain>
    </source>
</reference>
<evidence type="ECO:0000256" key="1">
    <source>
        <dbReference type="ARBA" id="ARBA00010641"/>
    </source>
</evidence>
<sequence length="169" mass="18900">MKEAIHQFGGLVWHITRKYLRDRTAAEDTVQEIFTEIWQKAGRFEPSLSSPNTFVGMIARRRAIDCLRRQSRQPVFEPIDEAPLAAASSPSPANESVPGDPDAAMNALKELPDETRNLFELHFRLGLTHGEIAEKTGLPLGTVKTRLRRGLIALRDRMSARTPTIEPAS</sequence>
<dbReference type="Pfam" id="PF04542">
    <property type="entry name" value="Sigma70_r2"/>
    <property type="match status" value="1"/>
</dbReference>
<dbReference type="EMBL" id="AP024702">
    <property type="protein sequence ID" value="BCX47826.1"/>
    <property type="molecule type" value="Genomic_DNA"/>
</dbReference>
<dbReference type="InterPro" id="IPR014284">
    <property type="entry name" value="RNA_pol_sigma-70_dom"/>
</dbReference>
<protein>
    <submittedName>
        <fullName evidence="8">DNA-directed RNA polymerase sigma-70 factor</fullName>
    </submittedName>
</protein>
<dbReference type="GO" id="GO:0000428">
    <property type="term" value="C:DNA-directed RNA polymerase complex"/>
    <property type="evidence" value="ECO:0007669"/>
    <property type="project" value="UniProtKB-KW"/>
</dbReference>
<evidence type="ECO:0000256" key="4">
    <source>
        <dbReference type="ARBA" id="ARBA00023163"/>
    </source>
</evidence>
<evidence type="ECO:0000256" key="2">
    <source>
        <dbReference type="ARBA" id="ARBA00023015"/>
    </source>
</evidence>
<dbReference type="InterPro" id="IPR013249">
    <property type="entry name" value="RNA_pol_sigma70_r4_t2"/>
</dbReference>
<comment type="similarity">
    <text evidence="1">Belongs to the sigma-70 factor family. ECF subfamily.</text>
</comment>
<evidence type="ECO:0000313" key="8">
    <source>
        <dbReference type="EMBL" id="BCX47826.1"/>
    </source>
</evidence>
<evidence type="ECO:0000259" key="6">
    <source>
        <dbReference type="Pfam" id="PF04542"/>
    </source>
</evidence>
<evidence type="ECO:0000259" key="7">
    <source>
        <dbReference type="Pfam" id="PF08281"/>
    </source>
</evidence>
<dbReference type="InterPro" id="IPR013324">
    <property type="entry name" value="RNA_pol_sigma_r3/r4-like"/>
</dbReference>
<name>A0ABM7RFG9_9BACT</name>
<dbReference type="Gene3D" id="1.10.1740.10">
    <property type="match status" value="1"/>
</dbReference>
<evidence type="ECO:0000313" key="9">
    <source>
        <dbReference type="Proteomes" id="UP001374893"/>
    </source>
</evidence>
<proteinExistence type="inferred from homology"/>
<dbReference type="Proteomes" id="UP001374893">
    <property type="component" value="Chromosome"/>
</dbReference>
<dbReference type="InterPro" id="IPR036388">
    <property type="entry name" value="WH-like_DNA-bd_sf"/>
</dbReference>
<keyword evidence="3" id="KW-0731">Sigma factor</keyword>
<organism evidence="8 9">
    <name type="scientific">Haloferula helveola</name>
    <dbReference type="NCBI Taxonomy" id="490095"/>
    <lineage>
        <taxon>Bacteria</taxon>
        <taxon>Pseudomonadati</taxon>
        <taxon>Verrucomicrobiota</taxon>
        <taxon>Verrucomicrobiia</taxon>
        <taxon>Verrucomicrobiales</taxon>
        <taxon>Verrucomicrobiaceae</taxon>
        <taxon>Haloferula</taxon>
    </lineage>
</organism>
<feature type="compositionally biased region" description="Low complexity" evidence="5">
    <location>
        <begin position="83"/>
        <end position="93"/>
    </location>
</feature>
<keyword evidence="2" id="KW-0805">Transcription regulation</keyword>
<keyword evidence="8" id="KW-0240">DNA-directed RNA polymerase</keyword>
<feature type="domain" description="RNA polymerase sigma factor 70 region 4 type 2" evidence="7">
    <location>
        <begin position="104"/>
        <end position="154"/>
    </location>
</feature>
<dbReference type="Pfam" id="PF08281">
    <property type="entry name" value="Sigma70_r4_2"/>
    <property type="match status" value="1"/>
</dbReference>
<dbReference type="SUPFAM" id="SSF88659">
    <property type="entry name" value="Sigma3 and sigma4 domains of RNA polymerase sigma factors"/>
    <property type="match status" value="1"/>
</dbReference>
<dbReference type="PANTHER" id="PTHR43133">
    <property type="entry name" value="RNA POLYMERASE ECF-TYPE SIGMA FACTO"/>
    <property type="match status" value="1"/>
</dbReference>
<feature type="region of interest" description="Disordered" evidence="5">
    <location>
        <begin position="83"/>
        <end position="104"/>
    </location>
</feature>
<dbReference type="InterPro" id="IPR007627">
    <property type="entry name" value="RNA_pol_sigma70_r2"/>
</dbReference>
<evidence type="ECO:0000256" key="5">
    <source>
        <dbReference type="SAM" id="MobiDB-lite"/>
    </source>
</evidence>
<feature type="domain" description="RNA polymerase sigma-70 region 2" evidence="6">
    <location>
        <begin position="5"/>
        <end position="72"/>
    </location>
</feature>
<dbReference type="PANTHER" id="PTHR43133:SF62">
    <property type="entry name" value="RNA POLYMERASE SIGMA FACTOR SIGZ"/>
    <property type="match status" value="1"/>
</dbReference>
<evidence type="ECO:0000256" key="3">
    <source>
        <dbReference type="ARBA" id="ARBA00023082"/>
    </source>
</evidence>
<dbReference type="SUPFAM" id="SSF88946">
    <property type="entry name" value="Sigma2 domain of RNA polymerase sigma factors"/>
    <property type="match status" value="1"/>
</dbReference>